<feature type="non-terminal residue" evidence="2">
    <location>
        <position position="101"/>
    </location>
</feature>
<organism evidence="2 3">
    <name type="scientific">Stylosanthes scabra</name>
    <dbReference type="NCBI Taxonomy" id="79078"/>
    <lineage>
        <taxon>Eukaryota</taxon>
        <taxon>Viridiplantae</taxon>
        <taxon>Streptophyta</taxon>
        <taxon>Embryophyta</taxon>
        <taxon>Tracheophyta</taxon>
        <taxon>Spermatophyta</taxon>
        <taxon>Magnoliopsida</taxon>
        <taxon>eudicotyledons</taxon>
        <taxon>Gunneridae</taxon>
        <taxon>Pentapetalae</taxon>
        <taxon>rosids</taxon>
        <taxon>fabids</taxon>
        <taxon>Fabales</taxon>
        <taxon>Fabaceae</taxon>
        <taxon>Papilionoideae</taxon>
        <taxon>50 kb inversion clade</taxon>
        <taxon>dalbergioids sensu lato</taxon>
        <taxon>Dalbergieae</taxon>
        <taxon>Pterocarpus clade</taxon>
        <taxon>Stylosanthes</taxon>
    </lineage>
</organism>
<name>A0ABU6XUU0_9FABA</name>
<feature type="compositionally biased region" description="Basic and acidic residues" evidence="1">
    <location>
        <begin position="1"/>
        <end position="22"/>
    </location>
</feature>
<evidence type="ECO:0000313" key="3">
    <source>
        <dbReference type="Proteomes" id="UP001341840"/>
    </source>
</evidence>
<sequence>MCAPKRREREIEVERERESKGELEEEGSFLFAAELQNRHRRDEGERESVVEERERTELLCRAAVTEFPATAFVACGHPNRCLVCLEFRRCHCSFQPLPVFF</sequence>
<accession>A0ABU6XUU0</accession>
<evidence type="ECO:0000256" key="1">
    <source>
        <dbReference type="SAM" id="MobiDB-lite"/>
    </source>
</evidence>
<dbReference type="EMBL" id="JASCZI010213649">
    <property type="protein sequence ID" value="MED6201499.1"/>
    <property type="molecule type" value="Genomic_DNA"/>
</dbReference>
<evidence type="ECO:0000313" key="2">
    <source>
        <dbReference type="EMBL" id="MED6201499.1"/>
    </source>
</evidence>
<reference evidence="2 3" key="1">
    <citation type="journal article" date="2023" name="Plants (Basel)">
        <title>Bridging the Gap: Combining Genomics and Transcriptomics Approaches to Understand Stylosanthes scabra, an Orphan Legume from the Brazilian Caatinga.</title>
        <authorList>
            <person name="Ferreira-Neto J.R.C."/>
            <person name="da Silva M.D."/>
            <person name="Binneck E."/>
            <person name="de Melo N.F."/>
            <person name="da Silva R.H."/>
            <person name="de Melo A.L.T.M."/>
            <person name="Pandolfi V."/>
            <person name="Bustamante F.O."/>
            <person name="Brasileiro-Vidal A.C."/>
            <person name="Benko-Iseppon A.M."/>
        </authorList>
    </citation>
    <scope>NUCLEOTIDE SEQUENCE [LARGE SCALE GENOMIC DNA]</scope>
    <source>
        <tissue evidence="2">Leaves</tissue>
    </source>
</reference>
<keyword evidence="3" id="KW-1185">Reference proteome</keyword>
<proteinExistence type="predicted"/>
<dbReference type="Proteomes" id="UP001341840">
    <property type="component" value="Unassembled WGS sequence"/>
</dbReference>
<gene>
    <name evidence="2" type="ORF">PIB30_095628</name>
</gene>
<feature type="region of interest" description="Disordered" evidence="1">
    <location>
        <begin position="1"/>
        <end position="23"/>
    </location>
</feature>
<comment type="caution">
    <text evidence="2">The sequence shown here is derived from an EMBL/GenBank/DDBJ whole genome shotgun (WGS) entry which is preliminary data.</text>
</comment>
<protein>
    <submittedName>
        <fullName evidence="2">Uncharacterized protein</fullName>
    </submittedName>
</protein>